<organism evidence="2 3">
    <name type="scientific">Saguinus oedipus</name>
    <name type="common">Cotton-top tamarin</name>
    <name type="synonym">Oedipomidas oedipus</name>
    <dbReference type="NCBI Taxonomy" id="9490"/>
    <lineage>
        <taxon>Eukaryota</taxon>
        <taxon>Metazoa</taxon>
        <taxon>Chordata</taxon>
        <taxon>Craniata</taxon>
        <taxon>Vertebrata</taxon>
        <taxon>Euteleostomi</taxon>
        <taxon>Mammalia</taxon>
        <taxon>Eutheria</taxon>
        <taxon>Euarchontoglires</taxon>
        <taxon>Primates</taxon>
        <taxon>Haplorrhini</taxon>
        <taxon>Platyrrhini</taxon>
        <taxon>Cebidae</taxon>
        <taxon>Callitrichinae</taxon>
        <taxon>Saguinus</taxon>
    </lineage>
</organism>
<protein>
    <submittedName>
        <fullName evidence="2">Disintegrin and metalloproteinase domain-containing protein 19</fullName>
    </submittedName>
</protein>
<evidence type="ECO:0000313" key="3">
    <source>
        <dbReference type="Proteomes" id="UP001266305"/>
    </source>
</evidence>
<keyword evidence="2" id="KW-0378">Hydrolase</keyword>
<keyword evidence="1" id="KW-0732">Signal</keyword>
<dbReference type="Proteomes" id="UP001266305">
    <property type="component" value="Unassembled WGS sequence"/>
</dbReference>
<comment type="caution">
    <text evidence="2">The sequence shown here is derived from an EMBL/GenBank/DDBJ whole genome shotgun (WGS) entry which is preliminary data.</text>
</comment>
<gene>
    <name evidence="2" type="primary">ADAM19_1</name>
    <name evidence="2" type="ORF">P7K49_003906</name>
</gene>
<reference evidence="2 3" key="1">
    <citation type="submission" date="2023-05" db="EMBL/GenBank/DDBJ databases">
        <title>B98-5 Cell Line De Novo Hybrid Assembly: An Optical Mapping Approach.</title>
        <authorList>
            <person name="Kananen K."/>
            <person name="Auerbach J.A."/>
            <person name="Kautto E."/>
            <person name="Blachly J.S."/>
        </authorList>
    </citation>
    <scope>NUCLEOTIDE SEQUENCE [LARGE SCALE GENOMIC DNA]</scope>
    <source>
        <strain evidence="2">B95-8</strain>
        <tissue evidence="2">Cell line</tissue>
    </source>
</reference>
<feature type="chain" id="PRO_5047245753" evidence="1">
    <location>
        <begin position="19"/>
        <end position="121"/>
    </location>
</feature>
<keyword evidence="2" id="KW-0645">Protease</keyword>
<name>A0ABQ9W5W3_SAGOE</name>
<keyword evidence="3" id="KW-1185">Reference proteome</keyword>
<dbReference type="GO" id="GO:0008237">
    <property type="term" value="F:metallopeptidase activity"/>
    <property type="evidence" value="ECO:0007669"/>
    <property type="project" value="UniProtKB-KW"/>
</dbReference>
<dbReference type="EMBL" id="JASSZA010000002">
    <property type="protein sequence ID" value="KAK2117020.1"/>
    <property type="molecule type" value="Genomic_DNA"/>
</dbReference>
<accession>A0ABQ9W5W3</accession>
<feature type="signal peptide" evidence="1">
    <location>
        <begin position="1"/>
        <end position="18"/>
    </location>
</feature>
<keyword evidence="2" id="KW-0482">Metalloprotease</keyword>
<sequence>MAAAHHSLALIFLRASQALPKGQNMGGNGLITVSSNLSYIIEPLPDSEGQHLIYRSEHLKLPLGSCGIEHSKPTTRDWALQFTQQTKKRPRRMKREDLNSMKYVELYLVADYAEELEEWAA</sequence>
<evidence type="ECO:0000256" key="1">
    <source>
        <dbReference type="SAM" id="SignalP"/>
    </source>
</evidence>
<evidence type="ECO:0000313" key="2">
    <source>
        <dbReference type="EMBL" id="KAK2117020.1"/>
    </source>
</evidence>
<proteinExistence type="predicted"/>